<dbReference type="AlphaFoldDB" id="A0A1G9CT54"/>
<accession>A0A1G9CT54</accession>
<evidence type="ECO:0000256" key="6">
    <source>
        <dbReference type="ARBA" id="ARBA00023136"/>
    </source>
</evidence>
<dbReference type="EMBL" id="FNFL01000008">
    <property type="protein sequence ID" value="SDK54808.1"/>
    <property type="molecule type" value="Genomic_DNA"/>
</dbReference>
<evidence type="ECO:0000256" key="1">
    <source>
        <dbReference type="ARBA" id="ARBA00004141"/>
    </source>
</evidence>
<evidence type="ECO:0000256" key="3">
    <source>
        <dbReference type="ARBA" id="ARBA00022692"/>
    </source>
</evidence>
<dbReference type="Pfam" id="PF01694">
    <property type="entry name" value="Rhomboid"/>
    <property type="match status" value="1"/>
</dbReference>
<reference evidence="11 12" key="1">
    <citation type="submission" date="2016-10" db="EMBL/GenBank/DDBJ databases">
        <authorList>
            <person name="de Groot N.N."/>
        </authorList>
    </citation>
    <scope>NUCLEOTIDE SEQUENCE [LARGE SCALE GENOMIC DNA]</scope>
    <source>
        <strain evidence="11 12">CGMCC 1.6502</strain>
    </source>
</reference>
<dbReference type="SUPFAM" id="SSF144091">
    <property type="entry name" value="Rhomboid-like"/>
    <property type="match status" value="1"/>
</dbReference>
<dbReference type="InterPro" id="IPR019734">
    <property type="entry name" value="TPR_rpt"/>
</dbReference>
<protein>
    <submittedName>
        <fullName evidence="11">Rhomboid protease GluP</fullName>
    </submittedName>
</protein>
<gene>
    <name evidence="11" type="ORF">SAMN05216243_3525</name>
</gene>
<evidence type="ECO:0000256" key="8">
    <source>
        <dbReference type="SAM" id="MobiDB-lite"/>
    </source>
</evidence>
<evidence type="ECO:0000256" key="5">
    <source>
        <dbReference type="ARBA" id="ARBA00022989"/>
    </source>
</evidence>
<keyword evidence="12" id="KW-1185">Reference proteome</keyword>
<dbReference type="SMART" id="SM00028">
    <property type="entry name" value="TPR"/>
    <property type="match status" value="3"/>
</dbReference>
<dbReference type="Pfam" id="PF14559">
    <property type="entry name" value="TPR_19"/>
    <property type="match status" value="1"/>
</dbReference>
<keyword evidence="4" id="KW-0378">Hydrolase</keyword>
<evidence type="ECO:0000256" key="2">
    <source>
        <dbReference type="ARBA" id="ARBA00009045"/>
    </source>
</evidence>
<evidence type="ECO:0000313" key="11">
    <source>
        <dbReference type="EMBL" id="SDK54808.1"/>
    </source>
</evidence>
<evidence type="ECO:0000313" key="12">
    <source>
        <dbReference type="Proteomes" id="UP000198694"/>
    </source>
</evidence>
<feature type="domain" description="Peptidase S54 rhomboid" evidence="10">
    <location>
        <begin position="227"/>
        <end position="360"/>
    </location>
</feature>
<dbReference type="GO" id="GO:0006508">
    <property type="term" value="P:proteolysis"/>
    <property type="evidence" value="ECO:0007669"/>
    <property type="project" value="UniProtKB-KW"/>
</dbReference>
<comment type="subcellular location">
    <subcellularLocation>
        <location evidence="1">Membrane</location>
        <topology evidence="1">Multi-pass membrane protein</topology>
    </subcellularLocation>
</comment>
<evidence type="ECO:0000259" key="10">
    <source>
        <dbReference type="Pfam" id="PF01694"/>
    </source>
</evidence>
<dbReference type="InterPro" id="IPR011990">
    <property type="entry name" value="TPR-like_helical_dom_sf"/>
</dbReference>
<feature type="region of interest" description="Disordered" evidence="8">
    <location>
        <begin position="482"/>
        <end position="510"/>
    </location>
</feature>
<dbReference type="GO" id="GO:0016020">
    <property type="term" value="C:membrane"/>
    <property type="evidence" value="ECO:0007669"/>
    <property type="project" value="UniProtKB-SubCell"/>
</dbReference>
<dbReference type="Gene3D" id="1.25.40.10">
    <property type="entry name" value="Tetratricopeptide repeat domain"/>
    <property type="match status" value="1"/>
</dbReference>
<feature type="transmembrane region" description="Helical" evidence="9">
    <location>
        <begin position="292"/>
        <end position="312"/>
    </location>
</feature>
<keyword evidence="5 9" id="KW-1133">Transmembrane helix</keyword>
<dbReference type="InterPro" id="IPR035952">
    <property type="entry name" value="Rhomboid-like_sf"/>
</dbReference>
<dbReference type="PROSITE" id="PS50005">
    <property type="entry name" value="TPR"/>
    <property type="match status" value="1"/>
</dbReference>
<keyword evidence="6 9" id="KW-0472">Membrane</keyword>
<evidence type="ECO:0000256" key="7">
    <source>
        <dbReference type="PROSITE-ProRule" id="PRU00339"/>
    </source>
</evidence>
<feature type="transmembrane region" description="Helical" evidence="9">
    <location>
        <begin position="268"/>
        <end position="286"/>
    </location>
</feature>
<dbReference type="STRING" id="407036.SAMN05216243_3525"/>
<sequence>MHLQEEYYFLRLSEDLVDNHGFELLHIEKDNQEIWMEKQIKDTSHVVRLYHQSFDWKNHLKKDIATVIYKVKNLRKLLLGRKVKIHNVYVSTHAPVDEWESIKKPLIVKDRKPIEMQVYYLDDIRIETEKSRLYEDLGIDHLPISIPSKEEEMEATTEEVRGRLREQLYIRNKEEAAVFHQGKPLVTYILLALNILMFLLLEQKGGSLNTNTLIEFGAKYNPAILEGEWWRIISSMFLHIGFLHLAMNMLALYYLGSAVERIYGNYRFTFIYLLAGISGGLSSFAFNIQISAGASGAIFGLFGALLFFGVLYKKLFFQTMGWSLLFILGVNIVLGLAVPQIDNGAHLGGLSGGFLASGIVSLPKKQKWGSQLAALLLYTSLICTLIIYGWNYSATNLLQLAQQSFQEENYQQTLAYTNEGLDKGKKYEAELLFYRSLAHLNLDHTQESISDLEKCVEIKPDFAEAHYNLALLYMNNGKGEKAKQHADKASRLQPDNENFSSLNQRLSKDG</sequence>
<dbReference type="PANTHER" id="PTHR43731">
    <property type="entry name" value="RHOMBOID PROTEASE"/>
    <property type="match status" value="1"/>
</dbReference>
<feature type="transmembrane region" description="Helical" evidence="9">
    <location>
        <begin position="229"/>
        <end position="256"/>
    </location>
</feature>
<keyword evidence="7" id="KW-0802">TPR repeat</keyword>
<feature type="transmembrane region" description="Helical" evidence="9">
    <location>
        <begin position="319"/>
        <end position="338"/>
    </location>
</feature>
<dbReference type="InterPro" id="IPR050925">
    <property type="entry name" value="Rhomboid_protease_S54"/>
</dbReference>
<name>A0A1G9CT54_9BACI</name>
<dbReference type="Gene3D" id="1.20.1540.10">
    <property type="entry name" value="Rhomboid-like"/>
    <property type="match status" value="1"/>
</dbReference>
<feature type="repeat" description="TPR" evidence="7">
    <location>
        <begin position="463"/>
        <end position="496"/>
    </location>
</feature>
<evidence type="ECO:0000256" key="9">
    <source>
        <dbReference type="SAM" id="Phobius"/>
    </source>
</evidence>
<dbReference type="RefSeq" id="WP_093217025.1">
    <property type="nucleotide sequence ID" value="NZ_FNFL01000008.1"/>
</dbReference>
<feature type="transmembrane region" description="Helical" evidence="9">
    <location>
        <begin position="372"/>
        <end position="390"/>
    </location>
</feature>
<dbReference type="GO" id="GO:0004252">
    <property type="term" value="F:serine-type endopeptidase activity"/>
    <property type="evidence" value="ECO:0007669"/>
    <property type="project" value="InterPro"/>
</dbReference>
<dbReference type="InterPro" id="IPR022764">
    <property type="entry name" value="Peptidase_S54_rhomboid_dom"/>
</dbReference>
<keyword evidence="11" id="KW-0645">Protease</keyword>
<organism evidence="11 12">
    <name type="scientific">Sediminibacillus albus</name>
    <dbReference type="NCBI Taxonomy" id="407036"/>
    <lineage>
        <taxon>Bacteria</taxon>
        <taxon>Bacillati</taxon>
        <taxon>Bacillota</taxon>
        <taxon>Bacilli</taxon>
        <taxon>Bacillales</taxon>
        <taxon>Bacillaceae</taxon>
        <taxon>Sediminibacillus</taxon>
    </lineage>
</organism>
<proteinExistence type="inferred from homology"/>
<dbReference type="SUPFAM" id="SSF48452">
    <property type="entry name" value="TPR-like"/>
    <property type="match status" value="1"/>
</dbReference>
<feature type="compositionally biased region" description="Polar residues" evidence="8">
    <location>
        <begin position="493"/>
        <end position="510"/>
    </location>
</feature>
<comment type="similarity">
    <text evidence="2">Belongs to the peptidase S54 family.</text>
</comment>
<dbReference type="Proteomes" id="UP000198694">
    <property type="component" value="Unassembled WGS sequence"/>
</dbReference>
<keyword evidence="3 9" id="KW-0812">Transmembrane</keyword>
<evidence type="ECO:0000256" key="4">
    <source>
        <dbReference type="ARBA" id="ARBA00022801"/>
    </source>
</evidence>
<dbReference type="OrthoDB" id="9813074at2"/>
<dbReference type="PANTHER" id="PTHR43731:SF14">
    <property type="entry name" value="PRESENILIN-ASSOCIATED RHOMBOID-LIKE PROTEIN, MITOCHONDRIAL"/>
    <property type="match status" value="1"/>
</dbReference>